<protein>
    <submittedName>
        <fullName evidence="2">Uncharacterized protein</fullName>
    </submittedName>
</protein>
<organism evidence="2 3">
    <name type="scientific">Lasiosphaeria ovina</name>
    <dbReference type="NCBI Taxonomy" id="92902"/>
    <lineage>
        <taxon>Eukaryota</taxon>
        <taxon>Fungi</taxon>
        <taxon>Dikarya</taxon>
        <taxon>Ascomycota</taxon>
        <taxon>Pezizomycotina</taxon>
        <taxon>Sordariomycetes</taxon>
        <taxon>Sordariomycetidae</taxon>
        <taxon>Sordariales</taxon>
        <taxon>Lasiosphaeriaceae</taxon>
        <taxon>Lasiosphaeria</taxon>
    </lineage>
</organism>
<comment type="caution">
    <text evidence="2">The sequence shown here is derived from an EMBL/GenBank/DDBJ whole genome shotgun (WGS) entry which is preliminary data.</text>
</comment>
<sequence>MSLWALSISLTRKLSKARLVSHSLASALRATLPCASDPTRLSFSSVCRIRARPSAGVKAATYASSSSSSSSRSKGSKRAPSAQLSSSCLRFVCSSLVTSSNARWYLSSCLRSASMPSWLSAPSCSGLSCSSCWSSGATWVLGTCRRAVSGSSPFSSFSWVSSSPTAASGAEV</sequence>
<keyword evidence="3" id="KW-1185">Reference proteome</keyword>
<evidence type="ECO:0000313" key="3">
    <source>
        <dbReference type="Proteomes" id="UP001287356"/>
    </source>
</evidence>
<gene>
    <name evidence="2" type="ORF">B0T24DRAFT_639610</name>
</gene>
<dbReference type="Proteomes" id="UP001287356">
    <property type="component" value="Unassembled WGS sequence"/>
</dbReference>
<feature type="region of interest" description="Disordered" evidence="1">
    <location>
        <begin position="151"/>
        <end position="172"/>
    </location>
</feature>
<evidence type="ECO:0000256" key="1">
    <source>
        <dbReference type="SAM" id="MobiDB-lite"/>
    </source>
</evidence>
<evidence type="ECO:0000313" key="2">
    <source>
        <dbReference type="EMBL" id="KAK3365238.1"/>
    </source>
</evidence>
<name>A0AAE0JVR0_9PEZI</name>
<dbReference type="AlphaFoldDB" id="A0AAE0JVR0"/>
<reference evidence="2" key="2">
    <citation type="submission" date="2023-06" db="EMBL/GenBank/DDBJ databases">
        <authorList>
            <consortium name="Lawrence Berkeley National Laboratory"/>
            <person name="Haridas S."/>
            <person name="Hensen N."/>
            <person name="Bonometti L."/>
            <person name="Westerberg I."/>
            <person name="Brannstrom I.O."/>
            <person name="Guillou S."/>
            <person name="Cros-Aarteil S."/>
            <person name="Calhoun S."/>
            <person name="Kuo A."/>
            <person name="Mondo S."/>
            <person name="Pangilinan J."/>
            <person name="Riley R."/>
            <person name="Labutti K."/>
            <person name="Andreopoulos B."/>
            <person name="Lipzen A."/>
            <person name="Chen C."/>
            <person name="Yanf M."/>
            <person name="Daum C."/>
            <person name="Ng V."/>
            <person name="Clum A."/>
            <person name="Steindorff A."/>
            <person name="Ohm R."/>
            <person name="Martin F."/>
            <person name="Silar P."/>
            <person name="Natvig D."/>
            <person name="Lalanne C."/>
            <person name="Gautier V."/>
            <person name="Ament-Velasquez S.L."/>
            <person name="Kruys A."/>
            <person name="Hutchinson M.I."/>
            <person name="Powell A.J."/>
            <person name="Barry K."/>
            <person name="Miller A.N."/>
            <person name="Grigoriev I.V."/>
            <person name="Debuchy R."/>
            <person name="Gladieux P."/>
            <person name="Thoren M.H."/>
            <person name="Johannesson H."/>
        </authorList>
    </citation>
    <scope>NUCLEOTIDE SEQUENCE</scope>
    <source>
        <strain evidence="2">CBS 958.72</strain>
    </source>
</reference>
<reference evidence="2" key="1">
    <citation type="journal article" date="2023" name="Mol. Phylogenet. Evol.">
        <title>Genome-scale phylogeny and comparative genomics of the fungal order Sordariales.</title>
        <authorList>
            <person name="Hensen N."/>
            <person name="Bonometti L."/>
            <person name="Westerberg I."/>
            <person name="Brannstrom I.O."/>
            <person name="Guillou S."/>
            <person name="Cros-Aarteil S."/>
            <person name="Calhoun S."/>
            <person name="Haridas S."/>
            <person name="Kuo A."/>
            <person name="Mondo S."/>
            <person name="Pangilinan J."/>
            <person name="Riley R."/>
            <person name="LaButti K."/>
            <person name="Andreopoulos B."/>
            <person name="Lipzen A."/>
            <person name="Chen C."/>
            <person name="Yan M."/>
            <person name="Daum C."/>
            <person name="Ng V."/>
            <person name="Clum A."/>
            <person name="Steindorff A."/>
            <person name="Ohm R.A."/>
            <person name="Martin F."/>
            <person name="Silar P."/>
            <person name="Natvig D.O."/>
            <person name="Lalanne C."/>
            <person name="Gautier V."/>
            <person name="Ament-Velasquez S.L."/>
            <person name="Kruys A."/>
            <person name="Hutchinson M.I."/>
            <person name="Powell A.J."/>
            <person name="Barry K."/>
            <person name="Miller A.N."/>
            <person name="Grigoriev I.V."/>
            <person name="Debuchy R."/>
            <person name="Gladieux P."/>
            <person name="Hiltunen Thoren M."/>
            <person name="Johannesson H."/>
        </authorList>
    </citation>
    <scope>NUCLEOTIDE SEQUENCE</scope>
    <source>
        <strain evidence="2">CBS 958.72</strain>
    </source>
</reference>
<proteinExistence type="predicted"/>
<accession>A0AAE0JVR0</accession>
<dbReference type="EMBL" id="JAULSN010000009">
    <property type="protein sequence ID" value="KAK3365238.1"/>
    <property type="molecule type" value="Genomic_DNA"/>
</dbReference>